<protein>
    <submittedName>
        <fullName evidence="2">Uncharacterized protein</fullName>
    </submittedName>
</protein>
<evidence type="ECO:0000313" key="3">
    <source>
        <dbReference type="Proteomes" id="UP000581769"/>
    </source>
</evidence>
<dbReference type="AlphaFoldDB" id="A0A840IY70"/>
<reference evidence="2 3" key="1">
    <citation type="submission" date="2020-08" db="EMBL/GenBank/DDBJ databases">
        <title>Sequencing the genomes of 1000 actinobacteria strains.</title>
        <authorList>
            <person name="Klenk H.-P."/>
        </authorList>
    </citation>
    <scope>NUCLEOTIDE SEQUENCE [LARGE SCALE GENOMIC DNA]</scope>
    <source>
        <strain evidence="2 3">DSM 45859</strain>
    </source>
</reference>
<gene>
    <name evidence="2" type="ORF">BJY18_003637</name>
</gene>
<accession>A0A840IY70</accession>
<sequence length="31" mass="3326">MTMGKCISDDGTVELDGNAETGDDEQHGRDE</sequence>
<evidence type="ECO:0000256" key="1">
    <source>
        <dbReference type="SAM" id="MobiDB-lite"/>
    </source>
</evidence>
<evidence type="ECO:0000313" key="2">
    <source>
        <dbReference type="EMBL" id="MBB4686152.1"/>
    </source>
</evidence>
<name>A0A840IY70_9PSEU</name>
<dbReference type="EMBL" id="JACHMG010000001">
    <property type="protein sequence ID" value="MBB4686152.1"/>
    <property type="molecule type" value="Genomic_DNA"/>
</dbReference>
<proteinExistence type="predicted"/>
<comment type="caution">
    <text evidence="2">The sequence shown here is derived from an EMBL/GenBank/DDBJ whole genome shotgun (WGS) entry which is preliminary data.</text>
</comment>
<keyword evidence="3" id="KW-1185">Reference proteome</keyword>
<feature type="region of interest" description="Disordered" evidence="1">
    <location>
        <begin position="1"/>
        <end position="31"/>
    </location>
</feature>
<dbReference type="Proteomes" id="UP000581769">
    <property type="component" value="Unassembled WGS sequence"/>
</dbReference>
<organism evidence="2 3">
    <name type="scientific">Amycolatopsis jiangsuensis</name>
    <dbReference type="NCBI Taxonomy" id="1181879"/>
    <lineage>
        <taxon>Bacteria</taxon>
        <taxon>Bacillati</taxon>
        <taxon>Actinomycetota</taxon>
        <taxon>Actinomycetes</taxon>
        <taxon>Pseudonocardiales</taxon>
        <taxon>Pseudonocardiaceae</taxon>
        <taxon>Amycolatopsis</taxon>
    </lineage>
</organism>